<accession>A0ABS4E3L9</accession>
<feature type="transmembrane region" description="Helical" evidence="1">
    <location>
        <begin position="131"/>
        <end position="149"/>
    </location>
</feature>
<keyword evidence="1" id="KW-0812">Transmembrane</keyword>
<keyword evidence="1" id="KW-1133">Transmembrane helix</keyword>
<evidence type="ECO:0000313" key="3">
    <source>
        <dbReference type="Proteomes" id="UP000759443"/>
    </source>
</evidence>
<evidence type="ECO:0008006" key="4">
    <source>
        <dbReference type="Google" id="ProtNLM"/>
    </source>
</evidence>
<protein>
    <recommendedName>
        <fullName evidence="4">Exopolysaccharide biosynthesis protein</fullName>
    </recommendedName>
</protein>
<proteinExistence type="predicted"/>
<feature type="transmembrane region" description="Helical" evidence="1">
    <location>
        <begin position="179"/>
        <end position="197"/>
    </location>
</feature>
<comment type="caution">
    <text evidence="2">The sequence shown here is derived from an EMBL/GenBank/DDBJ whole genome shotgun (WGS) entry which is preliminary data.</text>
</comment>
<dbReference type="EMBL" id="JAGGJU010000012">
    <property type="protein sequence ID" value="MBP1852535.1"/>
    <property type="molecule type" value="Genomic_DNA"/>
</dbReference>
<sequence length="198" mass="20925">MTSTNSQTTAELCTVLDRVQAAGHDDGSVTVADVQHIAGDRGSGPLLLVPGLLAVSPLSGIPSVPTIIGVIVLLVSVQIVLGRRHIWLPQKIRDAGLSARKVDKAIAYLRPVAGRIDRFATRRWAWMTSRIAVRLASLVCVLIALAMPVMEVIPFSSSVAGLVITVFGLALMTGDGLMLLSVFVLFVAGLGLAVPLIW</sequence>
<dbReference type="PANTHER" id="PTHR41795:SF1">
    <property type="entry name" value="EXOPOLYSACCHARIDE SYNTHESIS PROTEIN"/>
    <property type="match status" value="1"/>
</dbReference>
<feature type="transmembrane region" description="Helical" evidence="1">
    <location>
        <begin position="155"/>
        <end position="172"/>
    </location>
</feature>
<dbReference type="Pfam" id="PF06055">
    <property type="entry name" value="ExoD"/>
    <property type="match status" value="1"/>
</dbReference>
<evidence type="ECO:0000256" key="1">
    <source>
        <dbReference type="SAM" id="Phobius"/>
    </source>
</evidence>
<reference evidence="2 3" key="1">
    <citation type="submission" date="2021-03" db="EMBL/GenBank/DDBJ databases">
        <title>Genomic Encyclopedia of Type Strains, Phase IV (KMG-IV): sequencing the most valuable type-strain genomes for metagenomic binning, comparative biology and taxonomic classification.</title>
        <authorList>
            <person name="Goeker M."/>
        </authorList>
    </citation>
    <scope>NUCLEOTIDE SEQUENCE [LARGE SCALE GENOMIC DNA]</scope>
    <source>
        <strain evidence="2 3">DSM 21600</strain>
    </source>
</reference>
<dbReference type="InterPro" id="IPR010331">
    <property type="entry name" value="ExoD"/>
</dbReference>
<dbReference type="PANTHER" id="PTHR41795">
    <property type="entry name" value="EXOPOLYSACCHARIDE SYNTHESIS PROTEIN"/>
    <property type="match status" value="1"/>
</dbReference>
<keyword evidence="1" id="KW-0472">Membrane</keyword>
<gene>
    <name evidence="2" type="ORF">J2Z17_003993</name>
</gene>
<evidence type="ECO:0000313" key="2">
    <source>
        <dbReference type="EMBL" id="MBP1852535.1"/>
    </source>
</evidence>
<keyword evidence="3" id="KW-1185">Reference proteome</keyword>
<dbReference type="RefSeq" id="WP_209947427.1">
    <property type="nucleotide sequence ID" value="NZ_JAGGJU010000012.1"/>
</dbReference>
<dbReference type="PIRSF" id="PIRSF033239">
    <property type="entry name" value="ExoD"/>
    <property type="match status" value="1"/>
</dbReference>
<feature type="transmembrane region" description="Helical" evidence="1">
    <location>
        <begin position="60"/>
        <end position="81"/>
    </location>
</feature>
<dbReference type="Proteomes" id="UP000759443">
    <property type="component" value="Unassembled WGS sequence"/>
</dbReference>
<organism evidence="2 3">
    <name type="scientific">Rhizobium halophytocola</name>
    <dbReference type="NCBI Taxonomy" id="735519"/>
    <lineage>
        <taxon>Bacteria</taxon>
        <taxon>Pseudomonadati</taxon>
        <taxon>Pseudomonadota</taxon>
        <taxon>Alphaproteobacteria</taxon>
        <taxon>Hyphomicrobiales</taxon>
        <taxon>Rhizobiaceae</taxon>
        <taxon>Rhizobium/Agrobacterium group</taxon>
        <taxon>Rhizobium</taxon>
    </lineage>
</organism>
<name>A0ABS4E3L9_9HYPH</name>